<keyword evidence="3" id="KW-0328">Glycosyltransferase</keyword>
<feature type="transmembrane region" description="Helical" evidence="8">
    <location>
        <begin position="333"/>
        <end position="357"/>
    </location>
</feature>
<keyword evidence="5 8" id="KW-0812">Transmembrane</keyword>
<feature type="transmembrane region" description="Helical" evidence="8">
    <location>
        <begin position="304"/>
        <end position="321"/>
    </location>
</feature>
<keyword evidence="4" id="KW-0808">Transferase</keyword>
<reference evidence="11" key="1">
    <citation type="submission" date="2017-09" db="EMBL/GenBank/DDBJ databases">
        <title>Depth-based differentiation of microbial function through sediment-hosted aquifers and enrichment of novel symbionts in the deep terrestrial subsurface.</title>
        <authorList>
            <person name="Probst A.J."/>
            <person name="Ladd B."/>
            <person name="Jarett J.K."/>
            <person name="Geller-Mcgrath D.E."/>
            <person name="Sieber C.M.K."/>
            <person name="Emerson J.B."/>
            <person name="Anantharaman K."/>
            <person name="Thomas B.C."/>
            <person name="Malmstrom R."/>
            <person name="Stieglmeier M."/>
            <person name="Klingl A."/>
            <person name="Woyke T."/>
            <person name="Ryan C.M."/>
            <person name="Banfield J.F."/>
        </authorList>
    </citation>
    <scope>NUCLEOTIDE SEQUENCE [LARGE SCALE GENOMIC DNA]</scope>
</reference>
<evidence type="ECO:0000313" key="11">
    <source>
        <dbReference type="Proteomes" id="UP000231383"/>
    </source>
</evidence>
<gene>
    <name evidence="10" type="ORF">CO051_07440</name>
</gene>
<feature type="transmembrane region" description="Helical" evidence="8">
    <location>
        <begin position="173"/>
        <end position="200"/>
    </location>
</feature>
<dbReference type="GO" id="GO:0005886">
    <property type="term" value="C:plasma membrane"/>
    <property type="evidence" value="ECO:0007669"/>
    <property type="project" value="UniProtKB-SubCell"/>
</dbReference>
<keyword evidence="6 8" id="KW-1133">Transmembrane helix</keyword>
<evidence type="ECO:0000256" key="3">
    <source>
        <dbReference type="ARBA" id="ARBA00022676"/>
    </source>
</evidence>
<dbReference type="GO" id="GO:0016763">
    <property type="term" value="F:pentosyltransferase activity"/>
    <property type="evidence" value="ECO:0007669"/>
    <property type="project" value="TreeGrafter"/>
</dbReference>
<feature type="transmembrane region" description="Helical" evidence="8">
    <location>
        <begin position="118"/>
        <end position="136"/>
    </location>
</feature>
<evidence type="ECO:0000256" key="6">
    <source>
        <dbReference type="ARBA" id="ARBA00022989"/>
    </source>
</evidence>
<comment type="caution">
    <text evidence="10">The sequence shown here is derived from an EMBL/GenBank/DDBJ whole genome shotgun (WGS) entry which is preliminary data.</text>
</comment>
<feature type="transmembrane region" description="Helical" evidence="8">
    <location>
        <begin position="378"/>
        <end position="397"/>
    </location>
</feature>
<feature type="transmembrane region" description="Helical" evidence="8">
    <location>
        <begin position="142"/>
        <end position="161"/>
    </location>
</feature>
<comment type="subcellular location">
    <subcellularLocation>
        <location evidence="1">Cell membrane</location>
        <topology evidence="1">Multi-pass membrane protein</topology>
    </subcellularLocation>
</comment>
<feature type="transmembrane region" description="Helical" evidence="8">
    <location>
        <begin position="275"/>
        <end position="297"/>
    </location>
</feature>
<name>A0A2M8EW63_9BACT</name>
<evidence type="ECO:0000259" key="9">
    <source>
        <dbReference type="Pfam" id="PF13231"/>
    </source>
</evidence>
<dbReference type="InterPro" id="IPR050297">
    <property type="entry name" value="LipidA_mod_glycosyltrf_83"/>
</dbReference>
<evidence type="ECO:0000256" key="8">
    <source>
        <dbReference type="SAM" id="Phobius"/>
    </source>
</evidence>
<dbReference type="EMBL" id="PFSC01000195">
    <property type="protein sequence ID" value="PJC30103.1"/>
    <property type="molecule type" value="Genomic_DNA"/>
</dbReference>
<feature type="transmembrane region" description="Helical" evidence="8">
    <location>
        <begin position="206"/>
        <end position="229"/>
    </location>
</feature>
<dbReference type="PANTHER" id="PTHR33908:SF11">
    <property type="entry name" value="MEMBRANE PROTEIN"/>
    <property type="match status" value="1"/>
</dbReference>
<proteinExistence type="predicted"/>
<organism evidence="10 11">
    <name type="scientific">Candidatus Roizmanbacteria bacterium CG_4_9_14_0_2_um_filter_39_13</name>
    <dbReference type="NCBI Taxonomy" id="1974839"/>
    <lineage>
        <taxon>Bacteria</taxon>
        <taxon>Candidatus Roizmaniibacteriota</taxon>
    </lineage>
</organism>
<keyword evidence="2" id="KW-1003">Cell membrane</keyword>
<dbReference type="PANTHER" id="PTHR33908">
    <property type="entry name" value="MANNOSYLTRANSFERASE YKCB-RELATED"/>
    <property type="match status" value="1"/>
</dbReference>
<feature type="domain" description="Glycosyltransferase RgtA/B/C/D-like" evidence="9">
    <location>
        <begin position="61"/>
        <end position="226"/>
    </location>
</feature>
<evidence type="ECO:0000313" key="10">
    <source>
        <dbReference type="EMBL" id="PJC30103.1"/>
    </source>
</evidence>
<evidence type="ECO:0000256" key="7">
    <source>
        <dbReference type="ARBA" id="ARBA00023136"/>
    </source>
</evidence>
<evidence type="ECO:0000256" key="4">
    <source>
        <dbReference type="ARBA" id="ARBA00022679"/>
    </source>
</evidence>
<evidence type="ECO:0000256" key="5">
    <source>
        <dbReference type="ARBA" id="ARBA00022692"/>
    </source>
</evidence>
<dbReference type="InterPro" id="IPR038731">
    <property type="entry name" value="RgtA/B/C-like"/>
</dbReference>
<dbReference type="Proteomes" id="UP000231383">
    <property type="component" value="Unassembled WGS sequence"/>
</dbReference>
<dbReference type="GO" id="GO:0009103">
    <property type="term" value="P:lipopolysaccharide biosynthetic process"/>
    <property type="evidence" value="ECO:0007669"/>
    <property type="project" value="UniProtKB-ARBA"/>
</dbReference>
<sequence>MKQCIAFFAHYKLRLLFLFAFLIRLIHLNQSLWLDEATTAMTVKTFGFFEIVTKFSPHDFHPPLYYLFMDLWTNIFGYSEIALRMPSVLFSMGTGLIIYLILNKNSGFFGRKLSQNDSVGYWSVAFFLFNPLIIYYSQEARMYSMTTFFIAISFYYLINFLTSNVKRLTSNFWLMNLFLILSFFTFYASIFYIATVWLYLVLKKQYHLAFLSFGIWILAFLAIVPLLLVQYAGSREVLVLVTNWSLVLGKVTLKNLLLFPIKFTSGRISFYPKMLYYALAGGWMGFIALIIITGFRIKSGMTKMALFFLIIPLILGVLFSFNSPLLQYFRFQYLLVFLSILLALAVCSFDTLFAHAVTLKGPTALIRKKVSSLTRARIIGIFVLMGFVGWSFLYLFFPQFHREDWKSLADVLKNEKAPIYMILSSSDPLKYYTPEIQARSLKNISIQGGDNTIVIIPYTADIHGIDYKQTLETNGYFHEDSFSVRGLSYEKWTLGES</sequence>
<feature type="transmembrane region" description="Helical" evidence="8">
    <location>
        <begin position="241"/>
        <end position="263"/>
    </location>
</feature>
<dbReference type="Pfam" id="PF13231">
    <property type="entry name" value="PMT_2"/>
    <property type="match status" value="1"/>
</dbReference>
<feature type="transmembrane region" description="Helical" evidence="8">
    <location>
        <begin position="81"/>
        <end position="102"/>
    </location>
</feature>
<keyword evidence="7 8" id="KW-0472">Membrane</keyword>
<evidence type="ECO:0000256" key="2">
    <source>
        <dbReference type="ARBA" id="ARBA00022475"/>
    </source>
</evidence>
<accession>A0A2M8EW63</accession>
<protein>
    <recommendedName>
        <fullName evidence="9">Glycosyltransferase RgtA/B/C/D-like domain-containing protein</fullName>
    </recommendedName>
</protein>
<dbReference type="AlphaFoldDB" id="A0A2M8EW63"/>
<evidence type="ECO:0000256" key="1">
    <source>
        <dbReference type="ARBA" id="ARBA00004651"/>
    </source>
</evidence>